<dbReference type="GO" id="GO:0015937">
    <property type="term" value="P:coenzyme A biosynthetic process"/>
    <property type="evidence" value="ECO:0007669"/>
    <property type="project" value="UniProtKB-UniRule"/>
</dbReference>
<dbReference type="EC" id="4.1.1.36" evidence="3"/>
<gene>
    <name evidence="3 7" type="primary">coaBC</name>
    <name evidence="7" type="ORF">DD559_15895</name>
</gene>
<comment type="catalytic activity">
    <reaction evidence="3 4">
        <text>N-[(R)-4-phosphopantothenoyl]-L-cysteine + H(+) = (R)-4'-phosphopantetheine + CO2</text>
        <dbReference type="Rhea" id="RHEA:16793"/>
        <dbReference type="ChEBI" id="CHEBI:15378"/>
        <dbReference type="ChEBI" id="CHEBI:16526"/>
        <dbReference type="ChEBI" id="CHEBI:59458"/>
        <dbReference type="ChEBI" id="CHEBI:61723"/>
        <dbReference type="EC" id="4.1.1.36"/>
    </reaction>
</comment>
<comment type="pathway">
    <text evidence="3 4">Cofactor biosynthesis; coenzyme A biosynthesis; CoA from (R)-pantothenate: step 3/5.</text>
</comment>
<dbReference type="SUPFAM" id="SSF102645">
    <property type="entry name" value="CoaB-like"/>
    <property type="match status" value="1"/>
</dbReference>
<comment type="similarity">
    <text evidence="3 4">In the N-terminal section; belongs to the HFCD (homo-oligomeric flavin containing Cys decarboxylase) superfamily.</text>
</comment>
<keyword evidence="3" id="KW-0479">Metal-binding</keyword>
<dbReference type="Gene3D" id="3.40.50.10300">
    <property type="entry name" value="CoaB-like"/>
    <property type="match status" value="1"/>
</dbReference>
<organism evidence="7 8">
    <name type="scientific">Sphingomonas pokkalii</name>
    <dbReference type="NCBI Taxonomy" id="2175090"/>
    <lineage>
        <taxon>Bacteria</taxon>
        <taxon>Pseudomonadati</taxon>
        <taxon>Pseudomonadota</taxon>
        <taxon>Alphaproteobacteria</taxon>
        <taxon>Sphingomonadales</taxon>
        <taxon>Sphingomonadaceae</taxon>
        <taxon>Sphingomonas</taxon>
    </lineage>
</organism>
<dbReference type="HAMAP" id="MF_02225">
    <property type="entry name" value="CoaBC"/>
    <property type="match status" value="1"/>
</dbReference>
<comment type="caution">
    <text evidence="3">Lacks conserved residue(s) required for the propagation of feature annotation.</text>
</comment>
<keyword evidence="2 3" id="KW-0456">Lyase</keyword>
<evidence type="ECO:0000259" key="5">
    <source>
        <dbReference type="Pfam" id="PF02441"/>
    </source>
</evidence>
<dbReference type="EMBL" id="QENQ01000001">
    <property type="protein sequence ID" value="PVX30639.1"/>
    <property type="molecule type" value="Genomic_DNA"/>
</dbReference>
<dbReference type="InterPro" id="IPR007085">
    <property type="entry name" value="DNA/pantothenate-metab_flavo_C"/>
</dbReference>
<comment type="pathway">
    <text evidence="3 4">Cofactor biosynthesis; coenzyme A biosynthesis; CoA from (R)-pantothenate: step 2/5.</text>
</comment>
<keyword evidence="3 4" id="KW-0285">Flavoprotein</keyword>
<feature type="binding site" evidence="3">
    <location>
        <position position="284"/>
    </location>
    <ligand>
        <name>CTP</name>
        <dbReference type="ChEBI" id="CHEBI:37563"/>
    </ligand>
</feature>
<dbReference type="InterPro" id="IPR005252">
    <property type="entry name" value="CoaBC"/>
</dbReference>
<evidence type="ECO:0000256" key="4">
    <source>
        <dbReference type="RuleBase" id="RU364078"/>
    </source>
</evidence>
<comment type="function">
    <text evidence="3">Catalyzes two sequential steps in the biosynthesis of coenzyme A. In the first step cysteine is conjugated to 4'-phosphopantothenate to form 4-phosphopantothenoylcysteine. In the second step the latter compound is decarboxylated to form 4'-phosphopantotheine.</text>
</comment>
<feature type="domain" description="DNA/pantothenate metabolism flavoprotein C-terminal" evidence="6">
    <location>
        <begin position="183"/>
        <end position="388"/>
    </location>
</feature>
<evidence type="ECO:0000256" key="1">
    <source>
        <dbReference type="ARBA" id="ARBA00022793"/>
    </source>
</evidence>
<dbReference type="EC" id="6.3.2.5" evidence="3"/>
<dbReference type="GO" id="GO:0046872">
    <property type="term" value="F:metal ion binding"/>
    <property type="evidence" value="ECO:0007669"/>
    <property type="project" value="UniProtKB-KW"/>
</dbReference>
<dbReference type="InterPro" id="IPR036551">
    <property type="entry name" value="Flavin_trans-like"/>
</dbReference>
<feature type="binding site" evidence="3">
    <location>
        <position position="319"/>
    </location>
    <ligand>
        <name>CTP</name>
        <dbReference type="ChEBI" id="CHEBI:37563"/>
    </ligand>
</feature>
<comment type="function">
    <text evidence="4">Catalyzes two steps in the biosynthesis of coenzyme A. In the first step cysteine is conjugated to 4'-phosphopantothenate to form 4-phosphopantothenoylcysteine, in the latter compound is decarboxylated to form 4'-phosphopantotheine.</text>
</comment>
<dbReference type="RefSeq" id="WP_116470048.1">
    <property type="nucleotide sequence ID" value="NZ_QENQ01000001.1"/>
</dbReference>
<proteinExistence type="inferred from homology"/>
<feature type="binding site" evidence="3">
    <location>
        <position position="333"/>
    </location>
    <ligand>
        <name>CTP</name>
        <dbReference type="ChEBI" id="CHEBI:37563"/>
    </ligand>
</feature>
<comment type="caution">
    <text evidence="7">The sequence shown here is derived from an EMBL/GenBank/DDBJ whole genome shotgun (WGS) entry which is preliminary data.</text>
</comment>
<evidence type="ECO:0000259" key="6">
    <source>
        <dbReference type="Pfam" id="PF04127"/>
    </source>
</evidence>
<dbReference type="GO" id="GO:0015941">
    <property type="term" value="P:pantothenate catabolic process"/>
    <property type="evidence" value="ECO:0007669"/>
    <property type="project" value="InterPro"/>
</dbReference>
<feature type="region of interest" description="Phosphopantothenate--cysteine ligase" evidence="3">
    <location>
        <begin position="188"/>
        <end position="390"/>
    </location>
</feature>
<protein>
    <recommendedName>
        <fullName evidence="3">Coenzyme A biosynthesis bifunctional protein CoaBC</fullName>
    </recommendedName>
    <alternativeName>
        <fullName evidence="3">DNA/pantothenate metabolism flavoprotein</fullName>
    </alternativeName>
    <alternativeName>
        <fullName evidence="3">Phosphopantothenoylcysteine synthetase/decarboxylase</fullName>
        <shortName evidence="3">PPCS-PPCDC</shortName>
    </alternativeName>
    <domain>
        <recommendedName>
            <fullName evidence="3">Phosphopantothenoylcysteine decarboxylase</fullName>
            <shortName evidence="3">PPC decarboxylase</shortName>
            <shortName evidence="3">PPC-DC</shortName>
            <ecNumber evidence="3">4.1.1.36</ecNumber>
        </recommendedName>
        <alternativeName>
            <fullName evidence="3">CoaC</fullName>
        </alternativeName>
    </domain>
    <domain>
        <recommendedName>
            <fullName evidence="3">Phosphopantothenate--cysteine ligase</fullName>
            <ecNumber evidence="3">6.3.2.5</ecNumber>
        </recommendedName>
        <alternativeName>
            <fullName evidence="3">CoaB</fullName>
        </alternativeName>
        <alternativeName>
            <fullName evidence="3">Phosphopantothenoylcysteine synthetase</fullName>
            <shortName evidence="3">PPC synthetase</shortName>
            <shortName evidence="3">PPC-S</shortName>
        </alternativeName>
    </domain>
</protein>
<dbReference type="Gene3D" id="3.40.50.1950">
    <property type="entry name" value="Flavin prenyltransferase-like"/>
    <property type="match status" value="1"/>
</dbReference>
<dbReference type="GO" id="GO:0071513">
    <property type="term" value="C:phosphopantothenoylcysteine decarboxylase complex"/>
    <property type="evidence" value="ECO:0007669"/>
    <property type="project" value="TreeGrafter"/>
</dbReference>
<dbReference type="Pfam" id="PF04127">
    <property type="entry name" value="DFP"/>
    <property type="match status" value="1"/>
</dbReference>
<feature type="active site" description="Proton donor" evidence="3">
    <location>
        <position position="154"/>
    </location>
</feature>
<dbReference type="OrthoDB" id="9802554at2"/>
<dbReference type="GO" id="GO:0010181">
    <property type="term" value="F:FMN binding"/>
    <property type="evidence" value="ECO:0007669"/>
    <property type="project" value="UniProtKB-UniRule"/>
</dbReference>
<feature type="region of interest" description="Phosphopantothenoylcysteine decarboxylase" evidence="3">
    <location>
        <begin position="1"/>
        <end position="187"/>
    </location>
</feature>
<keyword evidence="3 4" id="KW-0436">Ligase</keyword>
<reference evidence="7 8" key="1">
    <citation type="submission" date="2018-05" db="EMBL/GenBank/DDBJ databases">
        <title>Description of Sphingomonas pokkalii sp nov, isolated from the rhizosphere of saline tolerant pokkali rice and its draft genome analysis.</title>
        <authorList>
            <person name="Menon R."/>
            <person name="Kumari S."/>
            <person name="Rameshkumar N."/>
        </authorList>
    </citation>
    <scope>NUCLEOTIDE SEQUENCE [LARGE SCALE GENOMIC DNA]</scope>
    <source>
        <strain evidence="7 8">L3B27</strain>
    </source>
</reference>
<keyword evidence="3" id="KW-0460">Magnesium</keyword>
<dbReference type="InterPro" id="IPR003382">
    <property type="entry name" value="Flavoprotein"/>
</dbReference>
<dbReference type="AlphaFoldDB" id="A0A2U0SH02"/>
<evidence type="ECO:0000313" key="7">
    <source>
        <dbReference type="EMBL" id="PVX30639.1"/>
    </source>
</evidence>
<dbReference type="PANTHER" id="PTHR14359">
    <property type="entry name" value="HOMO-OLIGOMERIC FLAVIN CONTAINING CYS DECARBOXYLASE FAMILY"/>
    <property type="match status" value="1"/>
</dbReference>
<dbReference type="PANTHER" id="PTHR14359:SF6">
    <property type="entry name" value="PHOSPHOPANTOTHENOYLCYSTEINE DECARBOXYLASE"/>
    <property type="match status" value="1"/>
</dbReference>
<keyword evidence="3" id="KW-0511">Multifunctional enzyme</keyword>
<dbReference type="NCBIfam" id="TIGR00521">
    <property type="entry name" value="coaBC_dfp"/>
    <property type="match status" value="1"/>
</dbReference>
<sequence>MKRILLIVGGGIAAYKACELVRLCRKAGIGVTCVLTEGGQHFVTPMTLAALSENQVYTTLWDLKDEAEMGHIQLSRQADLIVVAPATADLLARMAGGIANDLATTLLLATDKPVLAAPAMNVRMWTHAATRRNVAQLRADGVTVLEPDEGAMACGEYGPGRLPEPEAIFAAIQQALAPVDARLAGKHVLVTAGPTHEPIDPVRYIANRSSGKQGFAIAGALAALGARVTLVAGPVALPTPSGVTRIDVETAREMAAAVDAALPADAAVMVAAVADWHVEAAAQKLKKGDAAPLLHLSQNPDILAGVAQGARRPQLVVGFAAETERVIEHAVAKRARKNADWIVANDVSGDVMGGEANAVHLVSAAGVESWERASKADVARRLAKRIADAL</sequence>
<feature type="binding site" evidence="3">
    <location>
        <position position="337"/>
    </location>
    <ligand>
        <name>CTP</name>
        <dbReference type="ChEBI" id="CHEBI:37563"/>
    </ligand>
</feature>
<feature type="binding site" evidence="3">
    <location>
        <begin position="300"/>
        <end position="303"/>
    </location>
    <ligand>
        <name>CTP</name>
        <dbReference type="ChEBI" id="CHEBI:37563"/>
    </ligand>
</feature>
<feature type="binding site" evidence="3">
    <location>
        <position position="275"/>
    </location>
    <ligand>
        <name>CTP</name>
        <dbReference type="ChEBI" id="CHEBI:37563"/>
    </ligand>
</feature>
<comment type="cofactor">
    <cofactor evidence="3">
        <name>Mg(2+)</name>
        <dbReference type="ChEBI" id="CHEBI:18420"/>
    </cofactor>
</comment>
<evidence type="ECO:0000256" key="2">
    <source>
        <dbReference type="ARBA" id="ARBA00023239"/>
    </source>
</evidence>
<dbReference type="GO" id="GO:0004632">
    <property type="term" value="F:phosphopantothenate--cysteine ligase activity"/>
    <property type="evidence" value="ECO:0007669"/>
    <property type="project" value="UniProtKB-UniRule"/>
</dbReference>
<dbReference type="Pfam" id="PF02441">
    <property type="entry name" value="Flavoprotein"/>
    <property type="match status" value="1"/>
</dbReference>
<dbReference type="Proteomes" id="UP000245890">
    <property type="component" value="Unassembled WGS sequence"/>
</dbReference>
<keyword evidence="8" id="KW-1185">Reference proteome</keyword>
<dbReference type="SUPFAM" id="SSF52507">
    <property type="entry name" value="Homo-oligomeric flavin-containing Cys decarboxylases, HFCD"/>
    <property type="match status" value="1"/>
</dbReference>
<keyword evidence="3 4" id="KW-0288">FMN</keyword>
<comment type="similarity">
    <text evidence="3 4">In the C-terminal section; belongs to the PPC synthetase family.</text>
</comment>
<accession>A0A2U0SH02</accession>
<keyword evidence="1 3" id="KW-0210">Decarboxylase</keyword>
<dbReference type="GO" id="GO:0004633">
    <property type="term" value="F:phosphopantothenoylcysteine decarboxylase activity"/>
    <property type="evidence" value="ECO:0007669"/>
    <property type="project" value="UniProtKB-UniRule"/>
</dbReference>
<dbReference type="InterPro" id="IPR035929">
    <property type="entry name" value="CoaB-like_sf"/>
</dbReference>
<dbReference type="UniPathway" id="UPA00241">
    <property type="reaction ID" value="UER00353"/>
</dbReference>
<comment type="catalytic activity">
    <reaction evidence="3 4">
        <text>(R)-4'-phosphopantothenate + L-cysteine + CTP = N-[(R)-4-phosphopantothenoyl]-L-cysteine + CMP + diphosphate + H(+)</text>
        <dbReference type="Rhea" id="RHEA:19397"/>
        <dbReference type="ChEBI" id="CHEBI:10986"/>
        <dbReference type="ChEBI" id="CHEBI:15378"/>
        <dbReference type="ChEBI" id="CHEBI:33019"/>
        <dbReference type="ChEBI" id="CHEBI:35235"/>
        <dbReference type="ChEBI" id="CHEBI:37563"/>
        <dbReference type="ChEBI" id="CHEBI:59458"/>
        <dbReference type="ChEBI" id="CHEBI:60377"/>
        <dbReference type="EC" id="6.3.2.5"/>
    </reaction>
</comment>
<comment type="cofactor">
    <cofactor evidence="3">
        <name>FMN</name>
        <dbReference type="ChEBI" id="CHEBI:58210"/>
    </cofactor>
    <text evidence="3">Binds 1 FMN per subunit.</text>
</comment>
<evidence type="ECO:0000256" key="3">
    <source>
        <dbReference type="HAMAP-Rule" id="MF_02225"/>
    </source>
</evidence>
<name>A0A2U0SH02_9SPHN</name>
<evidence type="ECO:0000313" key="8">
    <source>
        <dbReference type="Proteomes" id="UP000245890"/>
    </source>
</evidence>
<feature type="domain" description="Flavoprotein" evidence="5">
    <location>
        <begin position="2"/>
        <end position="175"/>
    </location>
</feature>